<evidence type="ECO:0000313" key="2">
    <source>
        <dbReference type="EMBL" id="RAQ95190.1"/>
    </source>
</evidence>
<dbReference type="EMBL" id="MCIF01000002">
    <property type="protein sequence ID" value="RAQ95190.1"/>
    <property type="molecule type" value="Genomic_DNA"/>
</dbReference>
<name>A0A328VHG0_9CHLR</name>
<proteinExistence type="predicted"/>
<evidence type="ECO:0000313" key="3">
    <source>
        <dbReference type="Proteomes" id="UP000248706"/>
    </source>
</evidence>
<sequence>MSRIAVTPHRSQRLPSVSQPGGQLIRPSLEMVLLSYSLLLCLLPAKGFRMIAARWCQTSDAACHPTDPPAQSKLYADSAVLLSGPDTVTTQSRGQVAYLRQEHRETDDIRDCLLSGWLA</sequence>
<accession>A0A328VHG0</accession>
<evidence type="ECO:0000256" key="1">
    <source>
        <dbReference type="SAM" id="MobiDB-lite"/>
    </source>
</evidence>
<protein>
    <submittedName>
        <fullName evidence="2">Uncharacterized protein</fullName>
    </submittedName>
</protein>
<comment type="caution">
    <text evidence="2">The sequence shown here is derived from an EMBL/GenBank/DDBJ whole genome shotgun (WGS) entry which is preliminary data.</text>
</comment>
<keyword evidence="3" id="KW-1185">Reference proteome</keyword>
<dbReference type="Proteomes" id="UP000248706">
    <property type="component" value="Unassembled WGS sequence"/>
</dbReference>
<organism evidence="2 3">
    <name type="scientific">Thermogemmatispora tikiterensis</name>
    <dbReference type="NCBI Taxonomy" id="1825093"/>
    <lineage>
        <taxon>Bacteria</taxon>
        <taxon>Bacillati</taxon>
        <taxon>Chloroflexota</taxon>
        <taxon>Ktedonobacteria</taxon>
        <taxon>Thermogemmatisporales</taxon>
        <taxon>Thermogemmatisporaceae</taxon>
        <taxon>Thermogemmatispora</taxon>
    </lineage>
</organism>
<feature type="region of interest" description="Disordered" evidence="1">
    <location>
        <begin position="1"/>
        <end position="20"/>
    </location>
</feature>
<dbReference type="AlphaFoldDB" id="A0A328VHG0"/>
<reference evidence="2 3" key="1">
    <citation type="submission" date="2016-08" db="EMBL/GenBank/DDBJ databases">
        <title>Analysis of Carbohydrate Active Enzymes in Thermogemmatispora T81 Reveals Carbohydrate Degradation Ability.</title>
        <authorList>
            <person name="Tomazini A."/>
            <person name="Lal S."/>
            <person name="Stott M."/>
            <person name="Henrissat B."/>
            <person name="Polikarpov I."/>
            <person name="Sparling R."/>
            <person name="Levin D.B."/>
        </authorList>
    </citation>
    <scope>NUCLEOTIDE SEQUENCE [LARGE SCALE GENOMIC DNA]</scope>
    <source>
        <strain evidence="2 3">T81</strain>
    </source>
</reference>
<gene>
    <name evidence="2" type="ORF">A4R35_06560</name>
</gene>